<organism evidence="3 4">
    <name type="scientific">Origma solitaria</name>
    <dbReference type="NCBI Taxonomy" id="720586"/>
    <lineage>
        <taxon>Eukaryota</taxon>
        <taxon>Metazoa</taxon>
        <taxon>Chordata</taxon>
        <taxon>Craniata</taxon>
        <taxon>Vertebrata</taxon>
        <taxon>Euteleostomi</taxon>
        <taxon>Archelosauria</taxon>
        <taxon>Archosauria</taxon>
        <taxon>Dinosauria</taxon>
        <taxon>Saurischia</taxon>
        <taxon>Theropoda</taxon>
        <taxon>Coelurosauria</taxon>
        <taxon>Aves</taxon>
        <taxon>Neognathae</taxon>
        <taxon>Neoaves</taxon>
        <taxon>Telluraves</taxon>
        <taxon>Australaves</taxon>
        <taxon>Passeriformes</taxon>
        <taxon>Meliphagoidea</taxon>
        <taxon>Acanthizidae</taxon>
        <taxon>Origma</taxon>
    </lineage>
</organism>
<gene>
    <name evidence="3" type="primary">Casq1</name>
    <name evidence="3" type="ORF">ORISOL_R15561</name>
</gene>
<name>A0A7K6D222_9PASS</name>
<dbReference type="Proteomes" id="UP000571324">
    <property type="component" value="Unassembled WGS sequence"/>
</dbReference>
<dbReference type="InterPro" id="IPR001393">
    <property type="entry name" value="Calsequestrin"/>
</dbReference>
<dbReference type="Pfam" id="PF01216">
    <property type="entry name" value="Calsequestrin"/>
    <property type="match status" value="1"/>
</dbReference>
<evidence type="ECO:0000313" key="4">
    <source>
        <dbReference type="Proteomes" id="UP000571324"/>
    </source>
</evidence>
<dbReference type="GO" id="GO:0005509">
    <property type="term" value="F:calcium ion binding"/>
    <property type="evidence" value="ECO:0007669"/>
    <property type="project" value="InterPro"/>
</dbReference>
<evidence type="ECO:0000256" key="2">
    <source>
        <dbReference type="SAM" id="MobiDB-lite"/>
    </source>
</evidence>
<comment type="similarity">
    <text evidence="1">Belongs to the calsequestrin family.</text>
</comment>
<feature type="compositionally biased region" description="Basic and acidic residues" evidence="2">
    <location>
        <begin position="101"/>
        <end position="113"/>
    </location>
</feature>
<feature type="non-terminal residue" evidence="3">
    <location>
        <position position="1"/>
    </location>
</feature>
<feature type="non-terminal residue" evidence="3">
    <location>
        <position position="113"/>
    </location>
</feature>
<keyword evidence="1" id="KW-0106">Calcium</keyword>
<evidence type="ECO:0000313" key="3">
    <source>
        <dbReference type="EMBL" id="NWV20177.1"/>
    </source>
</evidence>
<keyword evidence="4" id="KW-1185">Reference proteome</keyword>
<feature type="region of interest" description="Disordered" evidence="2">
    <location>
        <begin position="74"/>
        <end position="113"/>
    </location>
</feature>
<protein>
    <recommendedName>
        <fullName evidence="1">Calsequestrin</fullName>
    </recommendedName>
</protein>
<accession>A0A7K6D222</accession>
<evidence type="ECO:0000256" key="1">
    <source>
        <dbReference type="RuleBase" id="RU000648"/>
    </source>
</evidence>
<dbReference type="AlphaFoldDB" id="A0A7K6D222"/>
<dbReference type="OrthoDB" id="9837374at2759"/>
<dbReference type="EMBL" id="VZRL01002036">
    <property type="protein sequence ID" value="NWV20177.1"/>
    <property type="molecule type" value="Genomic_DNA"/>
</dbReference>
<feature type="compositionally biased region" description="Basic and acidic residues" evidence="2">
    <location>
        <begin position="74"/>
        <end position="86"/>
    </location>
</feature>
<comment type="caution">
    <text evidence="3">The sequence shown here is derived from an EMBL/GenBank/DDBJ whole genome shotgun (WGS) entry which is preliminary data.</text>
</comment>
<comment type="function">
    <text evidence="1">Calsequestrin is a high-capacity, moderate affinity, calcium-binding protein and thus acts as an internal calcium store in muscle.</text>
</comment>
<proteinExistence type="inferred from homology"/>
<sequence length="113" mass="12114">GALSGLSLSLPVPDGRSRAVPVTPANIAELRRRFPVLALLRRHGDRGHEDQELAALELVAQALEQSGVGFALVDPERDPELARELGEGPPGPPKWGQGHPWDPRNGDRDPLGP</sequence>
<reference evidence="3 4" key="1">
    <citation type="submission" date="2019-09" db="EMBL/GenBank/DDBJ databases">
        <title>Bird 10,000 Genomes (B10K) Project - Family phase.</title>
        <authorList>
            <person name="Zhang G."/>
        </authorList>
    </citation>
    <scope>NUCLEOTIDE SEQUENCE [LARGE SCALE GENOMIC DNA]</scope>
    <source>
        <strain evidence="3">B10K-DU-029-52</strain>
    </source>
</reference>